<organism evidence="1 2">
    <name type="scientific">Hibiscus sabdariffa</name>
    <name type="common">roselle</name>
    <dbReference type="NCBI Taxonomy" id="183260"/>
    <lineage>
        <taxon>Eukaryota</taxon>
        <taxon>Viridiplantae</taxon>
        <taxon>Streptophyta</taxon>
        <taxon>Embryophyta</taxon>
        <taxon>Tracheophyta</taxon>
        <taxon>Spermatophyta</taxon>
        <taxon>Magnoliopsida</taxon>
        <taxon>eudicotyledons</taxon>
        <taxon>Gunneridae</taxon>
        <taxon>Pentapetalae</taxon>
        <taxon>rosids</taxon>
        <taxon>malvids</taxon>
        <taxon>Malvales</taxon>
        <taxon>Malvaceae</taxon>
        <taxon>Malvoideae</taxon>
        <taxon>Hibiscus</taxon>
    </lineage>
</organism>
<evidence type="ECO:0000313" key="2">
    <source>
        <dbReference type="Proteomes" id="UP001472677"/>
    </source>
</evidence>
<keyword evidence="2" id="KW-1185">Reference proteome</keyword>
<evidence type="ECO:0008006" key="3">
    <source>
        <dbReference type="Google" id="ProtNLM"/>
    </source>
</evidence>
<gene>
    <name evidence="1" type="ORF">V6N12_046582</name>
</gene>
<proteinExistence type="predicted"/>
<dbReference type="EMBL" id="JBBPBM010000025">
    <property type="protein sequence ID" value="KAK8540295.1"/>
    <property type="molecule type" value="Genomic_DNA"/>
</dbReference>
<sequence length="118" mass="14033">MLWSSIMVTMEPLRKQRNPDLIKDLNTFLGASISSDEIWKYEKVNTDDNIVNPLTRPLTQQKHDRHTKTLRIRYISPVKSKIRFFYRLSEEQVFKPEVVDQIENLDASRSSRVREKNL</sequence>
<dbReference type="Proteomes" id="UP001472677">
    <property type="component" value="Unassembled WGS sequence"/>
</dbReference>
<evidence type="ECO:0000313" key="1">
    <source>
        <dbReference type="EMBL" id="KAK8540295.1"/>
    </source>
</evidence>
<comment type="caution">
    <text evidence="1">The sequence shown here is derived from an EMBL/GenBank/DDBJ whole genome shotgun (WGS) entry which is preliminary data.</text>
</comment>
<reference evidence="1 2" key="1">
    <citation type="journal article" date="2024" name="G3 (Bethesda)">
        <title>Genome assembly of Hibiscus sabdariffa L. provides insights into metabolisms of medicinal natural products.</title>
        <authorList>
            <person name="Kim T."/>
        </authorList>
    </citation>
    <scope>NUCLEOTIDE SEQUENCE [LARGE SCALE GENOMIC DNA]</scope>
    <source>
        <strain evidence="1">TK-2024</strain>
        <tissue evidence="1">Old leaves</tissue>
    </source>
</reference>
<accession>A0ABR2DJ28</accession>
<name>A0ABR2DJ28_9ROSI</name>
<protein>
    <recommendedName>
        <fullName evidence="3">Sulfotransferase</fullName>
    </recommendedName>
</protein>